<dbReference type="RefSeq" id="WP_090145851.1">
    <property type="nucleotide sequence ID" value="NZ_FNAN01000001.1"/>
</dbReference>
<dbReference type="Pfam" id="PF16344">
    <property type="entry name" value="FecR_C"/>
    <property type="match status" value="1"/>
</dbReference>
<proteinExistence type="predicted"/>
<dbReference type="Proteomes" id="UP000198748">
    <property type="component" value="Unassembled WGS sequence"/>
</dbReference>
<dbReference type="STRING" id="659014.SAMN04487996_101217"/>
<gene>
    <name evidence="3" type="ORF">SAMN04487996_101217</name>
</gene>
<dbReference type="Gene3D" id="2.60.120.1440">
    <property type="match status" value="1"/>
</dbReference>
<dbReference type="GO" id="GO:0016989">
    <property type="term" value="F:sigma factor antagonist activity"/>
    <property type="evidence" value="ECO:0007669"/>
    <property type="project" value="TreeGrafter"/>
</dbReference>
<dbReference type="AlphaFoldDB" id="A0A1G6VDW7"/>
<evidence type="ECO:0000313" key="3">
    <source>
        <dbReference type="EMBL" id="SDD51778.1"/>
    </source>
</evidence>
<evidence type="ECO:0000259" key="1">
    <source>
        <dbReference type="Pfam" id="PF04773"/>
    </source>
</evidence>
<dbReference type="PANTHER" id="PTHR30273">
    <property type="entry name" value="PERIPLASMIC SIGNAL SENSOR AND SIGMA FACTOR ACTIVATOR FECR-RELATED"/>
    <property type="match status" value="1"/>
</dbReference>
<keyword evidence="4" id="KW-1185">Reference proteome</keyword>
<sequence length="336" mass="37623">MNTPLSKEMLFTYFSGQATVLQKQLIEEWLGEPGNVERYFEWLQEWENGHPQFLPDVEQAFKHVQTMLEGPPASGDSARESKGTVPLRWRNWLRVAAAVLLMAGAGGYFYHDALIYRHYRTGYAQSRTVALNDGSRVSLLPNSDLKLLRWGFGRIGRDVYLTGEAGFVVTHQVDHQPFTVYTLDHGKVTVLGTEFFVYTRKKGTQVVLSKGKVQISSAEMAVPLDMKPGEKASVATDGKIAIQPLTVTELKDPVTWQEHHFHFDHTTLADASRELNAVFGLEIMVTDPALAARQVTGTFKARQADELLSVLSEMLDMRVQVEAGQVRLIPDSTDTN</sequence>
<protein>
    <submittedName>
        <fullName evidence="3">FecR family protein</fullName>
    </submittedName>
</protein>
<reference evidence="4" key="1">
    <citation type="submission" date="2016-10" db="EMBL/GenBank/DDBJ databases">
        <authorList>
            <person name="Varghese N."/>
            <person name="Submissions S."/>
        </authorList>
    </citation>
    <scope>NUCLEOTIDE SEQUENCE [LARGE SCALE GENOMIC DNA]</scope>
    <source>
        <strain evidence="4">DSM 25329</strain>
    </source>
</reference>
<dbReference type="PANTHER" id="PTHR30273:SF2">
    <property type="entry name" value="PROTEIN FECR"/>
    <property type="match status" value="1"/>
</dbReference>
<accession>A0A1G6VDW7</accession>
<name>A0A1G6VDW7_9BACT</name>
<dbReference type="InterPro" id="IPR012373">
    <property type="entry name" value="Ferrdict_sens_TM"/>
</dbReference>
<dbReference type="OrthoDB" id="1523489at2"/>
<dbReference type="EMBL" id="FNAN01000001">
    <property type="protein sequence ID" value="SDD51778.1"/>
    <property type="molecule type" value="Genomic_DNA"/>
</dbReference>
<dbReference type="InterPro" id="IPR006860">
    <property type="entry name" value="FecR"/>
</dbReference>
<dbReference type="Pfam" id="PF04773">
    <property type="entry name" value="FecR"/>
    <property type="match status" value="1"/>
</dbReference>
<dbReference type="Gene3D" id="3.55.50.30">
    <property type="match status" value="1"/>
</dbReference>
<feature type="domain" description="Protein FecR C-terminal" evidence="2">
    <location>
        <begin position="261"/>
        <end position="326"/>
    </location>
</feature>
<evidence type="ECO:0000259" key="2">
    <source>
        <dbReference type="Pfam" id="PF16344"/>
    </source>
</evidence>
<organism evidence="3 4">
    <name type="scientific">Dyadobacter soli</name>
    <dbReference type="NCBI Taxonomy" id="659014"/>
    <lineage>
        <taxon>Bacteria</taxon>
        <taxon>Pseudomonadati</taxon>
        <taxon>Bacteroidota</taxon>
        <taxon>Cytophagia</taxon>
        <taxon>Cytophagales</taxon>
        <taxon>Spirosomataceae</taxon>
        <taxon>Dyadobacter</taxon>
    </lineage>
</organism>
<dbReference type="InterPro" id="IPR032508">
    <property type="entry name" value="FecR_C"/>
</dbReference>
<evidence type="ECO:0000313" key="4">
    <source>
        <dbReference type="Proteomes" id="UP000198748"/>
    </source>
</evidence>
<dbReference type="PIRSF" id="PIRSF018266">
    <property type="entry name" value="FecR"/>
    <property type="match status" value="1"/>
</dbReference>
<feature type="domain" description="FecR protein" evidence="1">
    <location>
        <begin position="119"/>
        <end position="214"/>
    </location>
</feature>